<proteinExistence type="predicted"/>
<dbReference type="GeneID" id="63842113"/>
<evidence type="ECO:0000256" key="1">
    <source>
        <dbReference type="SAM" id="MobiDB-lite"/>
    </source>
</evidence>
<dbReference type="EMBL" id="MU032344">
    <property type="protein sequence ID" value="KAF3769785.1"/>
    <property type="molecule type" value="Genomic_DNA"/>
</dbReference>
<evidence type="ECO:0000313" key="3">
    <source>
        <dbReference type="EMBL" id="KAF3769785.1"/>
    </source>
</evidence>
<feature type="compositionally biased region" description="Polar residues" evidence="1">
    <location>
        <begin position="60"/>
        <end position="71"/>
    </location>
</feature>
<comment type="caution">
    <text evidence="3">The sequence shown here is derived from an EMBL/GenBank/DDBJ whole genome shotgun (WGS) entry which is preliminary data.</text>
</comment>
<reference evidence="3" key="1">
    <citation type="journal article" date="2020" name="Phytopathology">
        <title>Genome sequence of the chestnut blight fungus Cryphonectria parasitica EP155: A fundamental resource for an archetypical invasive plant pathogen.</title>
        <authorList>
            <person name="Crouch J.A."/>
            <person name="Dawe A."/>
            <person name="Aerts A."/>
            <person name="Barry K."/>
            <person name="Churchill A.C.L."/>
            <person name="Grimwood J."/>
            <person name="Hillman B."/>
            <person name="Milgroom M.G."/>
            <person name="Pangilinan J."/>
            <person name="Smith M."/>
            <person name="Salamov A."/>
            <person name="Schmutz J."/>
            <person name="Yadav J."/>
            <person name="Grigoriev I.V."/>
            <person name="Nuss D."/>
        </authorList>
    </citation>
    <scope>NUCLEOTIDE SEQUENCE</scope>
    <source>
        <strain evidence="3">EP155</strain>
    </source>
</reference>
<gene>
    <name evidence="3" type="ORF">M406DRAFT_66253</name>
</gene>
<dbReference type="RefSeq" id="XP_040780746.1">
    <property type="nucleotide sequence ID" value="XM_040924984.1"/>
</dbReference>
<sequence length="176" mass="19050">MGRTDQTPRGMTSDNFATSFNKGWFTIRGALMAIVGLIIQGGFLPVALTADWMQMPQMPADNNDNPSQPSAATPHGTDDKNMPSTIWTDLNITQDPTITNFLSFNSHAEVNSWAEDYTGELTAAGTASSAIERSDDPADYMTLTAASIVRTETLARENFKDIGTLQAISKVTADRV</sequence>
<feature type="transmembrane region" description="Helical" evidence="2">
    <location>
        <begin position="25"/>
        <end position="48"/>
    </location>
</feature>
<dbReference type="Proteomes" id="UP000803844">
    <property type="component" value="Unassembled WGS sequence"/>
</dbReference>
<keyword evidence="2" id="KW-0472">Membrane</keyword>
<protein>
    <submittedName>
        <fullName evidence="3">Uncharacterized protein</fullName>
    </submittedName>
</protein>
<name>A0A9P4YBT4_CRYP1</name>
<keyword evidence="4" id="KW-1185">Reference proteome</keyword>
<dbReference type="AlphaFoldDB" id="A0A9P4YBT4"/>
<keyword evidence="2" id="KW-0812">Transmembrane</keyword>
<keyword evidence="2" id="KW-1133">Transmembrane helix</keyword>
<accession>A0A9P4YBT4</accession>
<feature type="region of interest" description="Disordered" evidence="1">
    <location>
        <begin position="57"/>
        <end position="82"/>
    </location>
</feature>
<evidence type="ECO:0000313" key="4">
    <source>
        <dbReference type="Proteomes" id="UP000803844"/>
    </source>
</evidence>
<evidence type="ECO:0000256" key="2">
    <source>
        <dbReference type="SAM" id="Phobius"/>
    </source>
</evidence>
<organism evidence="3 4">
    <name type="scientific">Cryphonectria parasitica (strain ATCC 38755 / EP155)</name>
    <dbReference type="NCBI Taxonomy" id="660469"/>
    <lineage>
        <taxon>Eukaryota</taxon>
        <taxon>Fungi</taxon>
        <taxon>Dikarya</taxon>
        <taxon>Ascomycota</taxon>
        <taxon>Pezizomycotina</taxon>
        <taxon>Sordariomycetes</taxon>
        <taxon>Sordariomycetidae</taxon>
        <taxon>Diaporthales</taxon>
        <taxon>Cryphonectriaceae</taxon>
        <taxon>Cryphonectria-Endothia species complex</taxon>
        <taxon>Cryphonectria</taxon>
    </lineage>
</organism>